<organism evidence="1">
    <name type="scientific">Deinococcus sp. VB142</name>
    <dbReference type="NCBI Taxonomy" id="3112952"/>
    <lineage>
        <taxon>Bacteria</taxon>
        <taxon>Thermotogati</taxon>
        <taxon>Deinococcota</taxon>
        <taxon>Deinococci</taxon>
        <taxon>Deinococcales</taxon>
        <taxon>Deinococcaceae</taxon>
        <taxon>Deinococcus</taxon>
    </lineage>
</organism>
<evidence type="ECO:0000313" key="1">
    <source>
        <dbReference type="EMBL" id="WYF43503.1"/>
    </source>
</evidence>
<dbReference type="GO" id="GO:0003677">
    <property type="term" value="F:DNA binding"/>
    <property type="evidence" value="ECO:0007669"/>
    <property type="project" value="UniProtKB-KW"/>
</dbReference>
<dbReference type="AlphaFoldDB" id="A0AAU6PZS4"/>
<gene>
    <name evidence="1" type="ORF">WDJ50_08685</name>
</gene>
<protein>
    <submittedName>
        <fullName evidence="1">MmcQ/YjbR family DNA-binding protein</fullName>
    </submittedName>
</protein>
<dbReference type="PANTHER" id="PTHR35145">
    <property type="entry name" value="CYTOPLASMIC PROTEIN-RELATED"/>
    <property type="match status" value="1"/>
</dbReference>
<name>A0AAU6PZS4_9DEIO</name>
<sequence length="133" mass="15193">MRTVEDLRGVCDALPHSLETFPFDDETLVFKVGYFTKSKMYALTDITQEPLRLSVKVDPERGHDLRHEYPQSVVPGYHLNKKHWVTVTLDGTVPGELVRELLHSSYLLVAKKGFTKAERAELGLPDNFQSHEN</sequence>
<dbReference type="InterPro" id="IPR058532">
    <property type="entry name" value="YjbR/MT2646/Rv2570-like"/>
</dbReference>
<dbReference type="SUPFAM" id="SSF142906">
    <property type="entry name" value="YjbR-like"/>
    <property type="match status" value="1"/>
</dbReference>
<dbReference type="InterPro" id="IPR038056">
    <property type="entry name" value="YjbR-like_sf"/>
</dbReference>
<dbReference type="InterPro" id="IPR007351">
    <property type="entry name" value="YjbR"/>
</dbReference>
<dbReference type="RefSeq" id="WP_339094232.1">
    <property type="nucleotide sequence ID" value="NZ_CP149782.1"/>
</dbReference>
<keyword evidence="1" id="KW-0238">DNA-binding</keyword>
<dbReference type="Gene3D" id="3.90.1150.30">
    <property type="match status" value="1"/>
</dbReference>
<accession>A0AAU6PZS4</accession>
<dbReference type="PANTHER" id="PTHR35145:SF1">
    <property type="entry name" value="CYTOPLASMIC PROTEIN"/>
    <property type="match status" value="1"/>
</dbReference>
<reference evidence="1" key="1">
    <citation type="submission" date="2024-03" db="EMBL/GenBank/DDBJ databases">
        <title>Deinococcus weizhi sp. nov., isolated from human skin.</title>
        <authorList>
            <person name="Wei Z."/>
            <person name="Tian F."/>
            <person name="Yang C."/>
            <person name="Xin L.T."/>
            <person name="Wen Z.J."/>
            <person name="Lan K.C."/>
            <person name="Yu L."/>
            <person name="Zhe W."/>
            <person name="Dan F.D."/>
            <person name="Jun W."/>
            <person name="Rui Z."/>
            <person name="Yong X.J."/>
            <person name="Ting Y."/>
            <person name="Wei X."/>
            <person name="Xu Z.G."/>
            <person name="Xin Z."/>
            <person name="Dong F.G."/>
            <person name="Ni X.M."/>
            <person name="Zheng M.G."/>
            <person name="Chun Y."/>
            <person name="Qian W.X."/>
        </authorList>
    </citation>
    <scope>NUCLEOTIDE SEQUENCE</scope>
    <source>
        <strain evidence="1">VB142</strain>
    </source>
</reference>
<dbReference type="EMBL" id="CP149782">
    <property type="protein sequence ID" value="WYF43503.1"/>
    <property type="molecule type" value="Genomic_DNA"/>
</dbReference>
<proteinExistence type="predicted"/>
<dbReference type="Pfam" id="PF04237">
    <property type="entry name" value="YjbR"/>
    <property type="match status" value="1"/>
</dbReference>